<evidence type="ECO:0000256" key="7">
    <source>
        <dbReference type="ARBA" id="ARBA00031011"/>
    </source>
</evidence>
<keyword evidence="11" id="KW-0560">Oxidoreductase</keyword>
<keyword evidence="11" id="KW-0408">Iron</keyword>
<dbReference type="EC" id="1.13.12.19" evidence="4"/>
<dbReference type="PANTHER" id="PTHR47990">
    <property type="entry name" value="2-OXOGLUTARATE (2OG) AND FE(II)-DEPENDENT OXYGENASE SUPERFAMILY PROTEIN-RELATED"/>
    <property type="match status" value="1"/>
</dbReference>
<evidence type="ECO:0000256" key="8">
    <source>
        <dbReference type="ARBA" id="ARBA00031282"/>
    </source>
</evidence>
<dbReference type="AlphaFoldDB" id="A0A8J3GV80"/>
<dbReference type="Proteomes" id="UP000626220">
    <property type="component" value="Unassembled WGS sequence"/>
</dbReference>
<dbReference type="Pfam" id="PF14226">
    <property type="entry name" value="DIOX_N"/>
    <property type="match status" value="1"/>
</dbReference>
<feature type="domain" description="Fe2OG dioxygenase" evidence="12">
    <location>
        <begin position="183"/>
        <end position="292"/>
    </location>
</feature>
<dbReference type="GO" id="GO:0009693">
    <property type="term" value="P:ethylene biosynthetic process"/>
    <property type="evidence" value="ECO:0007669"/>
    <property type="project" value="UniProtKB-KW"/>
</dbReference>
<evidence type="ECO:0000256" key="9">
    <source>
        <dbReference type="ARBA" id="ARBA00047725"/>
    </source>
</evidence>
<dbReference type="InterPro" id="IPR026992">
    <property type="entry name" value="DIOX_N"/>
</dbReference>
<dbReference type="PRINTS" id="PR00682">
    <property type="entry name" value="IPNSYNTHASE"/>
</dbReference>
<evidence type="ECO:0000259" key="12">
    <source>
        <dbReference type="PROSITE" id="PS51471"/>
    </source>
</evidence>
<dbReference type="GO" id="GO:0046872">
    <property type="term" value="F:metal ion binding"/>
    <property type="evidence" value="ECO:0007669"/>
    <property type="project" value="UniProtKB-KW"/>
</dbReference>
<evidence type="ECO:0000256" key="10">
    <source>
        <dbReference type="ARBA" id="ARBA00049359"/>
    </source>
</evidence>
<keyword evidence="11" id="KW-0479">Metal-binding</keyword>
<keyword evidence="14" id="KW-1185">Reference proteome</keyword>
<evidence type="ECO:0000256" key="4">
    <source>
        <dbReference type="ARBA" id="ARBA00012531"/>
    </source>
</evidence>
<dbReference type="RefSeq" id="WP_189679221.1">
    <property type="nucleotide sequence ID" value="NZ_BNCJ01000002.1"/>
</dbReference>
<name>A0A8J3GV80_9RHOB</name>
<keyword evidence="6" id="KW-0266">Ethylene biosynthesis</keyword>
<organism evidence="13 14">
    <name type="scientific">Seohaeicola zhoushanensis</name>
    <dbReference type="NCBI Taxonomy" id="1569283"/>
    <lineage>
        <taxon>Bacteria</taxon>
        <taxon>Pseudomonadati</taxon>
        <taxon>Pseudomonadota</taxon>
        <taxon>Alphaproteobacteria</taxon>
        <taxon>Rhodobacterales</taxon>
        <taxon>Roseobacteraceae</taxon>
        <taxon>Seohaeicola</taxon>
    </lineage>
</organism>
<evidence type="ECO:0000256" key="6">
    <source>
        <dbReference type="ARBA" id="ARBA00022666"/>
    </source>
</evidence>
<reference evidence="13" key="1">
    <citation type="journal article" date="2014" name="Int. J. Syst. Evol. Microbiol.">
        <title>Complete genome sequence of Corynebacterium casei LMG S-19264T (=DSM 44701T), isolated from a smear-ripened cheese.</title>
        <authorList>
            <consortium name="US DOE Joint Genome Institute (JGI-PGF)"/>
            <person name="Walter F."/>
            <person name="Albersmeier A."/>
            <person name="Kalinowski J."/>
            <person name="Ruckert C."/>
        </authorList>
    </citation>
    <scope>NUCLEOTIDE SEQUENCE</scope>
    <source>
        <strain evidence="13">KCTC 42650</strain>
    </source>
</reference>
<comment type="pathway">
    <text evidence="2">Alkene biosynthesis; ethylene biosynthesis via 2-oxoglutarate.</text>
</comment>
<dbReference type="Pfam" id="PF03171">
    <property type="entry name" value="2OG-FeII_Oxy"/>
    <property type="match status" value="1"/>
</dbReference>
<gene>
    <name evidence="13" type="ORF">GCM10017056_13060</name>
</gene>
<dbReference type="GO" id="GO:0102276">
    <property type="term" value="F:2-oxoglutarate oxygenase/decarboxylase (ethylene-forming) activity"/>
    <property type="evidence" value="ECO:0007669"/>
    <property type="project" value="UniProtKB-EC"/>
</dbReference>
<dbReference type="InterPro" id="IPR050231">
    <property type="entry name" value="Iron_ascorbate_oxido_reductase"/>
</dbReference>
<comment type="catalytic activity">
    <reaction evidence="10">
        <text>L-arginine + 2-oxoglutarate + O2 = guanidine + L-glutamate 5-semialdehyde + succinate + CO2</text>
        <dbReference type="Rhea" id="RHEA:31535"/>
        <dbReference type="ChEBI" id="CHEBI:15379"/>
        <dbReference type="ChEBI" id="CHEBI:16526"/>
        <dbReference type="ChEBI" id="CHEBI:16810"/>
        <dbReference type="ChEBI" id="CHEBI:30031"/>
        <dbReference type="ChEBI" id="CHEBI:30087"/>
        <dbReference type="ChEBI" id="CHEBI:32682"/>
        <dbReference type="ChEBI" id="CHEBI:58066"/>
        <dbReference type="EC" id="1.14.20.7"/>
    </reaction>
</comment>
<evidence type="ECO:0000256" key="3">
    <source>
        <dbReference type="ARBA" id="ARBA00012293"/>
    </source>
</evidence>
<comment type="cofactor">
    <cofactor evidence="1">
        <name>Fe(2+)</name>
        <dbReference type="ChEBI" id="CHEBI:29033"/>
    </cofactor>
</comment>
<proteinExistence type="inferred from homology"/>
<dbReference type="EC" id="1.14.20.7" evidence="3"/>
<dbReference type="InterPro" id="IPR005123">
    <property type="entry name" value="Oxoglu/Fe-dep_dioxygenase_dom"/>
</dbReference>
<comment type="caution">
    <text evidence="13">The sequence shown here is derived from an EMBL/GenBank/DDBJ whole genome shotgun (WGS) entry which is preliminary data.</text>
</comment>
<evidence type="ECO:0000256" key="11">
    <source>
        <dbReference type="RuleBase" id="RU003682"/>
    </source>
</evidence>
<protein>
    <recommendedName>
        <fullName evidence="5">2-oxoglutarate-dependent ethylene/succinate-forming enzyme</fullName>
        <ecNumber evidence="4">1.13.12.19</ecNumber>
        <ecNumber evidence="3">1.14.20.7</ecNumber>
    </recommendedName>
    <alternativeName>
        <fullName evidence="7">2-oxoglutarate dioxygenase (ethylene-forming)</fullName>
    </alternativeName>
    <alternativeName>
        <fullName evidence="8">2-oxoglutarate/L-arginine monooxygenase/decarboxylase (succinate-forming)</fullName>
    </alternativeName>
</protein>
<evidence type="ECO:0000313" key="13">
    <source>
        <dbReference type="EMBL" id="GHF42663.1"/>
    </source>
</evidence>
<comment type="similarity">
    <text evidence="11">Belongs to the iron/ascorbate-dependent oxidoreductase family.</text>
</comment>
<evidence type="ECO:0000256" key="2">
    <source>
        <dbReference type="ARBA" id="ARBA00004767"/>
    </source>
</evidence>
<dbReference type="SUPFAM" id="SSF51197">
    <property type="entry name" value="Clavaminate synthase-like"/>
    <property type="match status" value="1"/>
</dbReference>
<comment type="catalytic activity">
    <reaction evidence="9">
        <text>2-oxoglutarate + O2 + 2 H(+) = ethene + 3 CO2 + H2O</text>
        <dbReference type="Rhea" id="RHEA:31523"/>
        <dbReference type="ChEBI" id="CHEBI:15377"/>
        <dbReference type="ChEBI" id="CHEBI:15378"/>
        <dbReference type="ChEBI" id="CHEBI:15379"/>
        <dbReference type="ChEBI" id="CHEBI:16526"/>
        <dbReference type="ChEBI" id="CHEBI:16810"/>
        <dbReference type="ChEBI" id="CHEBI:18153"/>
        <dbReference type="EC" id="1.13.12.19"/>
    </reaction>
</comment>
<dbReference type="InterPro" id="IPR044861">
    <property type="entry name" value="IPNS-like_FE2OG_OXY"/>
</dbReference>
<accession>A0A8J3GV80</accession>
<evidence type="ECO:0000256" key="5">
    <source>
        <dbReference type="ARBA" id="ARBA00019045"/>
    </source>
</evidence>
<evidence type="ECO:0000313" key="14">
    <source>
        <dbReference type="Proteomes" id="UP000626220"/>
    </source>
</evidence>
<dbReference type="EMBL" id="BNCJ01000002">
    <property type="protein sequence ID" value="GHF42663.1"/>
    <property type="molecule type" value="Genomic_DNA"/>
</dbReference>
<dbReference type="PROSITE" id="PS51471">
    <property type="entry name" value="FE2OG_OXY"/>
    <property type="match status" value="1"/>
</dbReference>
<sequence length="336" mass="36382">MPQTQSPSASVPVIDISAFYGDDAAARAALAAAVDRACTEIGFLVITGHRVGAALRGDWFATLKRFFALSEAEKARYAPQGMVRQGYHRVGSSGLALGEDKETPPDLREYYMLGRLDIDGAYFADPVVADNFHPNVWPDAPEGFRALGEAYYAAVEALARDMMAIFALGLDLPETYFDDKIDRHFSILSNLYYPPQKVAPLPGQLRAGAHTDFGSLTLLLPEPGTGGLQVFTKAGEWEDVPVVPDSFVINIGDMMARWTNDRWVSTLHRVVNEAGATISDKSRQSIAYFLHPNPDAVIACLDTCRDADGGAKYAPVEVGPYIAAKEAKVRKPGAAA</sequence>
<evidence type="ECO:0000256" key="1">
    <source>
        <dbReference type="ARBA" id="ARBA00001954"/>
    </source>
</evidence>
<dbReference type="InterPro" id="IPR027443">
    <property type="entry name" value="IPNS-like_sf"/>
</dbReference>
<dbReference type="Gene3D" id="2.60.120.330">
    <property type="entry name" value="B-lactam Antibiotic, Isopenicillin N Synthase, Chain"/>
    <property type="match status" value="1"/>
</dbReference>
<reference evidence="13" key="2">
    <citation type="submission" date="2020-09" db="EMBL/GenBank/DDBJ databases">
        <authorList>
            <person name="Sun Q."/>
            <person name="Kim S."/>
        </authorList>
    </citation>
    <scope>NUCLEOTIDE SEQUENCE</scope>
    <source>
        <strain evidence="13">KCTC 42650</strain>
    </source>
</reference>